<feature type="compositionally biased region" description="Polar residues" evidence="8">
    <location>
        <begin position="673"/>
        <end position="683"/>
    </location>
</feature>
<dbReference type="EMBL" id="JBBPEH010000012">
    <property type="protein sequence ID" value="KAK7531329.1"/>
    <property type="molecule type" value="Genomic_DNA"/>
</dbReference>
<feature type="compositionally biased region" description="Low complexity" evidence="8">
    <location>
        <begin position="382"/>
        <end position="397"/>
    </location>
</feature>
<dbReference type="SUPFAM" id="SSF54001">
    <property type="entry name" value="Cysteine proteinases"/>
    <property type="match status" value="1"/>
</dbReference>
<feature type="compositionally biased region" description="Basic residues" evidence="8">
    <location>
        <begin position="736"/>
        <end position="745"/>
    </location>
</feature>
<comment type="caution">
    <text evidence="10">The sequence shown here is derived from an EMBL/GenBank/DDBJ whole genome shotgun (WGS) entry which is preliminary data.</text>
</comment>
<feature type="compositionally biased region" description="Basic and acidic residues" evidence="8">
    <location>
        <begin position="431"/>
        <end position="446"/>
    </location>
</feature>
<dbReference type="PANTHER" id="PTHR24006:SF722">
    <property type="entry name" value="UBIQUITIN CARBOXYL-TERMINAL HYDROLASE 48"/>
    <property type="match status" value="1"/>
</dbReference>
<organism evidence="10 11">
    <name type="scientific">Phyllosticta citribraziliensis</name>
    <dbReference type="NCBI Taxonomy" id="989973"/>
    <lineage>
        <taxon>Eukaryota</taxon>
        <taxon>Fungi</taxon>
        <taxon>Dikarya</taxon>
        <taxon>Ascomycota</taxon>
        <taxon>Pezizomycotina</taxon>
        <taxon>Dothideomycetes</taxon>
        <taxon>Dothideomycetes incertae sedis</taxon>
        <taxon>Botryosphaeriales</taxon>
        <taxon>Phyllostictaceae</taxon>
        <taxon>Phyllosticta</taxon>
    </lineage>
</organism>
<feature type="region of interest" description="Disordered" evidence="8">
    <location>
        <begin position="1"/>
        <end position="50"/>
    </location>
</feature>
<evidence type="ECO:0000259" key="9">
    <source>
        <dbReference type="PROSITE" id="PS50235"/>
    </source>
</evidence>
<reference evidence="10 11" key="1">
    <citation type="submission" date="2024-04" db="EMBL/GenBank/DDBJ databases">
        <title>Phyllosticta paracitricarpa is synonymous to the EU quarantine fungus P. citricarpa based on phylogenomic analyses.</title>
        <authorList>
            <consortium name="Lawrence Berkeley National Laboratory"/>
            <person name="Van ingen-buijs V.A."/>
            <person name="Van westerhoven A.C."/>
            <person name="Haridas S."/>
            <person name="Skiadas P."/>
            <person name="Martin F."/>
            <person name="Groenewald J.Z."/>
            <person name="Crous P.W."/>
            <person name="Seidl M.F."/>
        </authorList>
    </citation>
    <scope>NUCLEOTIDE SEQUENCE [LARGE SCALE GENOMIC DNA]</scope>
    <source>
        <strain evidence="10 11">CPC 17464</strain>
    </source>
</reference>
<feature type="compositionally biased region" description="Basic and acidic residues" evidence="8">
    <location>
        <begin position="872"/>
        <end position="886"/>
    </location>
</feature>
<feature type="compositionally biased region" description="Polar residues" evidence="8">
    <location>
        <begin position="83"/>
        <end position="104"/>
    </location>
</feature>
<evidence type="ECO:0000256" key="3">
    <source>
        <dbReference type="ARBA" id="ARBA00012759"/>
    </source>
</evidence>
<evidence type="ECO:0000256" key="1">
    <source>
        <dbReference type="ARBA" id="ARBA00000707"/>
    </source>
</evidence>
<dbReference type="InterPro" id="IPR038765">
    <property type="entry name" value="Papain-like_cys_pep_sf"/>
</dbReference>
<comment type="catalytic activity">
    <reaction evidence="1">
        <text>Thiol-dependent hydrolysis of ester, thioester, amide, peptide and isopeptide bonds formed by the C-terminal Gly of ubiquitin (a 76-residue protein attached to proteins as an intracellular targeting signal).</text>
        <dbReference type="EC" id="3.4.19.12"/>
    </reaction>
</comment>
<keyword evidence="5" id="KW-0833">Ubl conjugation pathway</keyword>
<accession>A0ABR1L7W0</accession>
<dbReference type="PROSITE" id="PS50235">
    <property type="entry name" value="USP_3"/>
    <property type="match status" value="1"/>
</dbReference>
<evidence type="ECO:0000256" key="5">
    <source>
        <dbReference type="ARBA" id="ARBA00022786"/>
    </source>
</evidence>
<name>A0ABR1L7W0_9PEZI</name>
<keyword evidence="7" id="KW-0788">Thiol protease</keyword>
<dbReference type="RefSeq" id="XP_066651153.1">
    <property type="nucleotide sequence ID" value="XM_066803367.1"/>
</dbReference>
<feature type="compositionally biased region" description="Polar residues" evidence="8">
    <location>
        <begin position="695"/>
        <end position="704"/>
    </location>
</feature>
<evidence type="ECO:0000256" key="7">
    <source>
        <dbReference type="ARBA" id="ARBA00022807"/>
    </source>
</evidence>
<proteinExistence type="inferred from homology"/>
<sequence>MSSKSAGDTFREGMSRFLSRRGKRSSGDKRKSLNNVEEVSKAAQDGACPWGRRRMLVRVSSLFFSGPPAQNEDEISKRRRLSSPGNAPSSPTTMPSMEQTDSSKQPPPVVPSDLYNIFSVEDDKKPDKEEEKKVKLIAQRLQTYGITALKDSQITYALRSKITNGDMKETFELLVLFQDSLEGILRDYNPKLKLLGAENRNAVTCYLDALLFAMFARLDCFEAMLFDSFTDEPRRRLATVLRLWVNLLRAGKLVTTDVTKHLQEALSKCGWEEAAQLVQQDASEAFTFITGQLELPLLTLKMDIYHTGKEDVADDHRFVNERLLEVAIPEEDPQAEEPIKLEECLEVYFNNRIEVRRHLERQATTQSLRDGPKDDKSEKSSAVHVEAVEVSGAESPSTAAPTYSTDPNNPALPDRPVNYRNRTDSIFSERHVEEGEPSFRRTETQGRSRAGSLKKEITMPAWQFFSLIPWYTDNAPANDAQVAAHFAAKRPILGICLKRYSMTPNGQPVRRGTYIDIPLEIALPHFISDDRLHEEGPLFGNFQLVLQSVVCHRGVSVDSGHYISLVRGREASGSHDINHTIDDESPWMRFDDLAKDRVTHVDIHQALREETPYLLFYQVCPIDEELARGDPPTYEEANSEATTADDTFLNEKGDLVIDTSDWETSRPSFDASEGQTLGASQELINPDDNGPRGRSSFNSTSRNSIVFDEASLSRGPTGPSTPADESKPSFLSSSRRSSKAKKNGSKSRPSSQSGEGRLSITMSRLTGRKSRDKLPLDVAVCNSINNSGAASVDEPQTPRHSEFAVLDENVAEDPTNPRVLVEAPPPASSPAPSTPGAPEMRKSSTVVGAMGMGRWKASRSRRSSSVPLGEDGTSRTKYTDKGKGRELGAGGDGETVPSKKKKKPPERECAVM</sequence>
<dbReference type="PANTHER" id="PTHR24006">
    <property type="entry name" value="UBIQUITIN CARBOXYL-TERMINAL HYDROLASE"/>
    <property type="match status" value="1"/>
</dbReference>
<feature type="compositionally biased region" description="Pro residues" evidence="8">
    <location>
        <begin position="823"/>
        <end position="835"/>
    </location>
</feature>
<comment type="similarity">
    <text evidence="2">Belongs to the peptidase C19 family.</text>
</comment>
<feature type="compositionally biased region" description="Polar residues" evidence="8">
    <location>
        <begin position="749"/>
        <end position="764"/>
    </location>
</feature>
<protein>
    <recommendedName>
        <fullName evidence="3">ubiquitinyl hydrolase 1</fullName>
        <ecNumber evidence="3">3.4.19.12</ecNumber>
    </recommendedName>
</protein>
<dbReference type="EC" id="3.4.19.12" evidence="3"/>
<keyword evidence="6 10" id="KW-0378">Hydrolase</keyword>
<keyword evidence="4" id="KW-0645">Protease</keyword>
<feature type="domain" description="USP" evidence="9">
    <location>
        <begin position="195"/>
        <end position="620"/>
    </location>
</feature>
<evidence type="ECO:0000256" key="2">
    <source>
        <dbReference type="ARBA" id="ARBA00009085"/>
    </source>
</evidence>
<gene>
    <name evidence="10" type="ORF">J3D65DRAFT_671149</name>
</gene>
<feature type="region of interest" description="Disordered" evidence="8">
    <location>
        <begin position="62"/>
        <end position="113"/>
    </location>
</feature>
<evidence type="ECO:0000313" key="11">
    <source>
        <dbReference type="Proteomes" id="UP001360953"/>
    </source>
</evidence>
<keyword evidence="11" id="KW-1185">Reference proteome</keyword>
<feature type="compositionally biased region" description="Polar residues" evidence="8">
    <location>
        <begin position="398"/>
        <end position="408"/>
    </location>
</feature>
<dbReference type="InterPro" id="IPR028889">
    <property type="entry name" value="USP"/>
</dbReference>
<dbReference type="InterPro" id="IPR050164">
    <property type="entry name" value="Peptidase_C19"/>
</dbReference>
<dbReference type="Pfam" id="PF00443">
    <property type="entry name" value="UCH"/>
    <property type="match status" value="1"/>
</dbReference>
<dbReference type="Proteomes" id="UP001360953">
    <property type="component" value="Unassembled WGS sequence"/>
</dbReference>
<evidence type="ECO:0000256" key="8">
    <source>
        <dbReference type="SAM" id="MobiDB-lite"/>
    </source>
</evidence>
<evidence type="ECO:0000313" key="10">
    <source>
        <dbReference type="EMBL" id="KAK7531329.1"/>
    </source>
</evidence>
<evidence type="ECO:0000256" key="4">
    <source>
        <dbReference type="ARBA" id="ARBA00022670"/>
    </source>
</evidence>
<feature type="region of interest" description="Disordered" evidence="8">
    <location>
        <begin position="431"/>
        <end position="452"/>
    </location>
</feature>
<feature type="compositionally biased region" description="Basic and acidic residues" evidence="8">
    <location>
        <begin position="370"/>
        <end position="381"/>
    </location>
</feature>
<dbReference type="GeneID" id="92036273"/>
<dbReference type="Gene3D" id="3.90.70.10">
    <property type="entry name" value="Cysteine proteinases"/>
    <property type="match status" value="2"/>
</dbReference>
<feature type="region of interest" description="Disordered" evidence="8">
    <location>
        <begin position="363"/>
        <end position="418"/>
    </location>
</feature>
<dbReference type="GO" id="GO:0016787">
    <property type="term" value="F:hydrolase activity"/>
    <property type="evidence" value="ECO:0007669"/>
    <property type="project" value="UniProtKB-KW"/>
</dbReference>
<feature type="region of interest" description="Disordered" evidence="8">
    <location>
        <begin position="627"/>
        <end position="771"/>
    </location>
</feature>
<dbReference type="InterPro" id="IPR001394">
    <property type="entry name" value="Peptidase_C19_UCH"/>
</dbReference>
<feature type="region of interest" description="Disordered" evidence="8">
    <location>
        <begin position="810"/>
        <end position="912"/>
    </location>
</feature>
<evidence type="ECO:0000256" key="6">
    <source>
        <dbReference type="ARBA" id="ARBA00022801"/>
    </source>
</evidence>